<comment type="subcellular location">
    <subcellularLocation>
        <location evidence="1">Cell membrane</location>
        <topology evidence="1">Peripheral membrane protein</topology>
    </subcellularLocation>
</comment>
<reference evidence="7 8" key="1">
    <citation type="journal article" date="2021" name="Sci. Rep.">
        <title>The distribution of antibiotic resistance genes in chicken gut microbiota commensals.</title>
        <authorList>
            <person name="Juricova H."/>
            <person name="Matiasovicova J."/>
            <person name="Kubasova T."/>
            <person name="Cejkova D."/>
            <person name="Rychlik I."/>
        </authorList>
    </citation>
    <scope>NUCLEOTIDE SEQUENCE [LARGE SCALE GENOMIC DNA]</scope>
    <source>
        <strain evidence="7 8">An425</strain>
    </source>
</reference>
<dbReference type="InterPro" id="IPR043149">
    <property type="entry name" value="TagF_N"/>
</dbReference>
<dbReference type="Pfam" id="PF04464">
    <property type="entry name" value="Glyphos_transf"/>
    <property type="match status" value="1"/>
</dbReference>
<dbReference type="InterPro" id="IPR007554">
    <property type="entry name" value="Glycerophosphate_synth"/>
</dbReference>
<proteinExistence type="inferred from homology"/>
<protein>
    <submittedName>
        <fullName evidence="7">CDP-glycerol glycerophosphotransferase family protein</fullName>
    </submittedName>
</protein>
<dbReference type="EMBL" id="JACJLT010000157">
    <property type="protein sequence ID" value="MBM6876034.1"/>
    <property type="molecule type" value="Genomic_DNA"/>
</dbReference>
<organism evidence="7 8">
    <name type="scientific">Fusobacterium mortiferum</name>
    <dbReference type="NCBI Taxonomy" id="850"/>
    <lineage>
        <taxon>Bacteria</taxon>
        <taxon>Fusobacteriati</taxon>
        <taxon>Fusobacteriota</taxon>
        <taxon>Fusobacteriia</taxon>
        <taxon>Fusobacteriales</taxon>
        <taxon>Fusobacteriaceae</taxon>
        <taxon>Fusobacterium</taxon>
    </lineage>
</organism>
<evidence type="ECO:0000313" key="8">
    <source>
        <dbReference type="Proteomes" id="UP000728968"/>
    </source>
</evidence>
<keyword evidence="8" id="KW-1185">Reference proteome</keyword>
<keyword evidence="3" id="KW-1003">Cell membrane</keyword>
<evidence type="ECO:0000256" key="5">
    <source>
        <dbReference type="ARBA" id="ARBA00022944"/>
    </source>
</evidence>
<evidence type="ECO:0000313" key="7">
    <source>
        <dbReference type="EMBL" id="MBM6876034.1"/>
    </source>
</evidence>
<evidence type="ECO:0000256" key="6">
    <source>
        <dbReference type="ARBA" id="ARBA00023136"/>
    </source>
</evidence>
<dbReference type="SUPFAM" id="SSF53756">
    <property type="entry name" value="UDP-Glycosyltransferase/glycogen phosphorylase"/>
    <property type="match status" value="1"/>
</dbReference>
<comment type="caution">
    <text evidence="7">The sequence shown here is derived from an EMBL/GenBank/DDBJ whole genome shotgun (WGS) entry which is preliminary data.</text>
</comment>
<comment type="similarity">
    <text evidence="2">Belongs to the CDP-glycerol glycerophosphotransferase family.</text>
</comment>
<evidence type="ECO:0000256" key="3">
    <source>
        <dbReference type="ARBA" id="ARBA00022475"/>
    </source>
</evidence>
<keyword evidence="4" id="KW-0808">Transferase</keyword>
<name>A0ABS2G5P9_FUSMR</name>
<dbReference type="Gene3D" id="3.40.50.11820">
    <property type="match status" value="1"/>
</dbReference>
<dbReference type="InterPro" id="IPR051612">
    <property type="entry name" value="Teichoic_Acid_Biosynth"/>
</dbReference>
<evidence type="ECO:0000256" key="1">
    <source>
        <dbReference type="ARBA" id="ARBA00004202"/>
    </source>
</evidence>
<dbReference type="PANTHER" id="PTHR37316">
    <property type="entry name" value="TEICHOIC ACID GLYCEROL-PHOSPHATE PRIMASE"/>
    <property type="match status" value="1"/>
</dbReference>
<dbReference type="InterPro" id="IPR043148">
    <property type="entry name" value="TagF_C"/>
</dbReference>
<dbReference type="RefSeq" id="WP_204716677.1">
    <property type="nucleotide sequence ID" value="NZ_JACJLT010000157.1"/>
</dbReference>
<gene>
    <name evidence="7" type="ORF">H6A04_10335</name>
</gene>
<dbReference type="Gene3D" id="3.40.50.12580">
    <property type="match status" value="1"/>
</dbReference>
<sequence length="377" mass="45000">MILKEYLVKFINKIMRIFPIKKNRCFLYSSYGINYGCNPKYISEYLVENNPEIEVVWAFNYPEKYDIKGIKKVKNMSLKYFYYLATSKFIITNFRTQIDFKKRKNQVYIYTSHGRMGIKKIEKDAEETLPKLYIEQAKEDSKKIDYFISGCKFNTEIIKKSFWYDGKILEIGTPRNDLLLNVNERQKQEIRKNIGILNGEKVLLYAPTFRESRQMDVYDIDFYRLKNTLEKKYKCKWKILVRLHPHLINIADKFIGENILNVTNYDDAHEILCITDMLISDYSGISYDYIITGKPSFMYAKDLKEYEEKERGFYFKLEELPFPICQNNDQLNENILNFNDQNFEKKRRNFLEKIGEFEEGTASAKVSELIMSIYKGE</sequence>
<accession>A0ABS2G5P9</accession>
<keyword evidence="5" id="KW-0777">Teichoic acid biosynthesis</keyword>
<dbReference type="Proteomes" id="UP000728968">
    <property type="component" value="Unassembled WGS sequence"/>
</dbReference>
<keyword evidence="6" id="KW-0472">Membrane</keyword>
<evidence type="ECO:0000256" key="2">
    <source>
        <dbReference type="ARBA" id="ARBA00010488"/>
    </source>
</evidence>
<evidence type="ECO:0000256" key="4">
    <source>
        <dbReference type="ARBA" id="ARBA00022679"/>
    </source>
</evidence>
<dbReference type="PANTHER" id="PTHR37316:SF3">
    <property type="entry name" value="TEICHOIC ACID GLYCEROL-PHOSPHATE TRANSFERASE"/>
    <property type="match status" value="1"/>
</dbReference>